<dbReference type="InterPro" id="IPR052341">
    <property type="entry name" value="LOG_family_nucleotidases"/>
</dbReference>
<evidence type="ECO:0000313" key="1">
    <source>
        <dbReference type="EMBL" id="OGD64329.1"/>
    </source>
</evidence>
<accession>A0A1F5EA89</accession>
<comment type="caution">
    <text evidence="1">The sequence shown here is derived from an EMBL/GenBank/DDBJ whole genome shotgun (WGS) entry which is preliminary data.</text>
</comment>
<dbReference type="AlphaFoldDB" id="A0A1F5EA89"/>
<dbReference type="STRING" id="1797471.A3A71_04175"/>
<organism evidence="1 2">
    <name type="scientific">Candidatus Berkelbacteria bacterium RIFCSPLOWO2_01_FULL_50_28</name>
    <dbReference type="NCBI Taxonomy" id="1797471"/>
    <lineage>
        <taxon>Bacteria</taxon>
        <taxon>Candidatus Berkelbacteria</taxon>
    </lineage>
</organism>
<dbReference type="Gene3D" id="3.40.50.450">
    <property type="match status" value="1"/>
</dbReference>
<reference evidence="1 2" key="1">
    <citation type="journal article" date="2016" name="Nat. Commun.">
        <title>Thousands of microbial genomes shed light on interconnected biogeochemical processes in an aquifer system.</title>
        <authorList>
            <person name="Anantharaman K."/>
            <person name="Brown C.T."/>
            <person name="Hug L.A."/>
            <person name="Sharon I."/>
            <person name="Castelle C.J."/>
            <person name="Probst A.J."/>
            <person name="Thomas B.C."/>
            <person name="Singh A."/>
            <person name="Wilkins M.J."/>
            <person name="Karaoz U."/>
            <person name="Brodie E.L."/>
            <person name="Williams K.H."/>
            <person name="Hubbard S.S."/>
            <person name="Banfield J.F."/>
        </authorList>
    </citation>
    <scope>NUCLEOTIDE SEQUENCE [LARGE SCALE GENOMIC DNA]</scope>
</reference>
<proteinExistence type="predicted"/>
<dbReference type="PANTHER" id="PTHR43393">
    <property type="entry name" value="CYTOKININ RIBOSIDE 5'-MONOPHOSPHATE PHOSPHORIBOHYDROLASE"/>
    <property type="match status" value="1"/>
</dbReference>
<protein>
    <recommendedName>
        <fullName evidence="3">TIGR00725 family protein</fullName>
    </recommendedName>
</protein>
<name>A0A1F5EA89_9BACT</name>
<dbReference type="SUPFAM" id="SSF102405">
    <property type="entry name" value="MCP/YpsA-like"/>
    <property type="match status" value="1"/>
</dbReference>
<dbReference type="EMBL" id="MEZX01000003">
    <property type="protein sequence ID" value="OGD64329.1"/>
    <property type="molecule type" value="Genomic_DNA"/>
</dbReference>
<dbReference type="Proteomes" id="UP000177481">
    <property type="component" value="Unassembled WGS sequence"/>
</dbReference>
<dbReference type="GO" id="GO:0005829">
    <property type="term" value="C:cytosol"/>
    <property type="evidence" value="ECO:0007669"/>
    <property type="project" value="TreeGrafter"/>
</dbReference>
<dbReference type="Pfam" id="PF18306">
    <property type="entry name" value="LDcluster4"/>
    <property type="match status" value="1"/>
</dbReference>
<dbReference type="InterPro" id="IPR041164">
    <property type="entry name" value="LDcluster4"/>
</dbReference>
<evidence type="ECO:0008006" key="3">
    <source>
        <dbReference type="Google" id="ProtNLM"/>
    </source>
</evidence>
<gene>
    <name evidence="1" type="ORF">A3A71_04175</name>
</gene>
<evidence type="ECO:0000313" key="2">
    <source>
        <dbReference type="Proteomes" id="UP000177481"/>
    </source>
</evidence>
<dbReference type="PANTHER" id="PTHR43393:SF3">
    <property type="entry name" value="LYSINE DECARBOXYLASE-LIKE PROTEIN"/>
    <property type="match status" value="1"/>
</dbReference>
<sequence>MQHVKIGISGAAEDICTPDAFDKAEKIGYYLAKKGVVVVTGDTSGIPFAAAKGAKRAGGFTVGVSPASSYREHVKKYKLPYKYIDFAIYTGFGYSGRNLLFIRSTDAVIFICGRIGTLNEFTIAFEDKKPIGILTETGGVSNEIDHLLNVSKRGRAKIAFDNNPEKLAEKIIQMARQDINATNGD</sequence>